<reference evidence="4 5" key="1">
    <citation type="submission" date="2019-01" db="EMBL/GenBank/DDBJ databases">
        <title>Bacillus sp. M5HDSG1-1, whole genome shotgun sequence.</title>
        <authorList>
            <person name="Tuo L."/>
        </authorList>
    </citation>
    <scope>NUCLEOTIDE SEQUENCE [LARGE SCALE GENOMIC DNA]</scope>
    <source>
        <strain evidence="4 5">M5HDSG1-1</strain>
    </source>
</reference>
<dbReference type="PANTHER" id="PTHR47128:SF2">
    <property type="entry name" value="PROTEIN HIGH CHLOROPHYLL FLUORESCENCE PHENOTYPE 244, CHLOROPLASTIC"/>
    <property type="match status" value="1"/>
</dbReference>
<evidence type="ECO:0000313" key="4">
    <source>
        <dbReference type="EMBL" id="RVT58906.1"/>
    </source>
</evidence>
<dbReference type="AlphaFoldDB" id="A0A3S2U7X0"/>
<dbReference type="InterPro" id="IPR016040">
    <property type="entry name" value="NAD(P)-bd_dom"/>
</dbReference>
<proteinExistence type="predicted"/>
<evidence type="ECO:0000256" key="2">
    <source>
        <dbReference type="ARBA" id="ARBA00023276"/>
    </source>
</evidence>
<dbReference type="InterPro" id="IPR044256">
    <property type="entry name" value="HCF244-like"/>
</dbReference>
<dbReference type="Gene3D" id="3.40.50.720">
    <property type="entry name" value="NAD(P)-binding Rossmann-like Domain"/>
    <property type="match status" value="1"/>
</dbReference>
<protein>
    <submittedName>
        <fullName evidence="4">NAD-dependent epimerase/dehydratase family protein</fullName>
    </submittedName>
</protein>
<feature type="domain" description="NAD(P)-binding" evidence="3">
    <location>
        <begin position="7"/>
        <end position="136"/>
    </location>
</feature>
<evidence type="ECO:0000313" key="5">
    <source>
        <dbReference type="Proteomes" id="UP000288024"/>
    </source>
</evidence>
<dbReference type="Proteomes" id="UP000288024">
    <property type="component" value="Unassembled WGS sequence"/>
</dbReference>
<gene>
    <name evidence="4" type="ORF">EM808_21365</name>
</gene>
<keyword evidence="2" id="KW-0604">Photosystem II</keyword>
<sequence>MRVLVTGSTGYLGSALLFHLKDTEYKVKITSRKRPQDWQQLDWVYSDLVSGEGLEDAVKDVDVIIHAATSPMKNIKKVEIEGLGNLLSKLQHIQHFIYPSIVGIEEIPWKYYHLKLEAEELLSKSTVPYTIARATQFHGFVENLLLSKPFFNRYVIPGRWKVQSVDVHEFAMHLIDLVDIGPQERVEDYGGPEIMTIREMAEVKINTKKEENLVFDVSLPGRISKAFVEGKNTNINIQKGKVTFEQFLRNK</sequence>
<dbReference type="SUPFAM" id="SSF51735">
    <property type="entry name" value="NAD(P)-binding Rossmann-fold domains"/>
    <property type="match status" value="1"/>
</dbReference>
<evidence type="ECO:0000256" key="1">
    <source>
        <dbReference type="ARBA" id="ARBA00022531"/>
    </source>
</evidence>
<comment type="caution">
    <text evidence="4">The sequence shown here is derived from an EMBL/GenBank/DDBJ whole genome shotgun (WGS) entry which is preliminary data.</text>
</comment>
<dbReference type="PANTHER" id="PTHR47128">
    <property type="match status" value="1"/>
</dbReference>
<name>A0A3S2U7X0_9BACI</name>
<dbReference type="EMBL" id="RZTZ01000011">
    <property type="protein sequence ID" value="RVT58906.1"/>
    <property type="molecule type" value="Genomic_DNA"/>
</dbReference>
<evidence type="ECO:0000259" key="3">
    <source>
        <dbReference type="Pfam" id="PF13460"/>
    </source>
</evidence>
<dbReference type="InterPro" id="IPR036291">
    <property type="entry name" value="NAD(P)-bd_dom_sf"/>
</dbReference>
<dbReference type="Pfam" id="PF13460">
    <property type="entry name" value="NAD_binding_10"/>
    <property type="match status" value="1"/>
</dbReference>
<keyword evidence="5" id="KW-1185">Reference proteome</keyword>
<organism evidence="4 5">
    <name type="scientific">Niallia taxi</name>
    <dbReference type="NCBI Taxonomy" id="2499688"/>
    <lineage>
        <taxon>Bacteria</taxon>
        <taxon>Bacillati</taxon>
        <taxon>Bacillota</taxon>
        <taxon>Bacilli</taxon>
        <taxon>Bacillales</taxon>
        <taxon>Bacillaceae</taxon>
        <taxon>Niallia</taxon>
    </lineage>
</organism>
<dbReference type="GO" id="GO:0009523">
    <property type="term" value="C:photosystem II"/>
    <property type="evidence" value="ECO:0007669"/>
    <property type="project" value="UniProtKB-KW"/>
</dbReference>
<accession>A0A3S2U7X0</accession>
<dbReference type="GO" id="GO:0015979">
    <property type="term" value="P:photosynthesis"/>
    <property type="evidence" value="ECO:0007669"/>
    <property type="project" value="UniProtKB-KW"/>
</dbReference>
<keyword evidence="1" id="KW-0602">Photosynthesis</keyword>